<comment type="caution">
    <text evidence="1">The sequence shown here is derived from an EMBL/GenBank/DDBJ whole genome shotgun (WGS) entry which is preliminary data.</text>
</comment>
<accession>A0A6V7WIL9</accession>
<reference evidence="1 2" key="1">
    <citation type="submission" date="2020-08" db="EMBL/GenBank/DDBJ databases">
        <authorList>
            <person name="Koutsovoulos G."/>
            <person name="Danchin GJ E."/>
        </authorList>
    </citation>
    <scope>NUCLEOTIDE SEQUENCE [LARGE SCALE GENOMIC DNA]</scope>
</reference>
<dbReference type="Proteomes" id="UP000580250">
    <property type="component" value="Unassembled WGS sequence"/>
</dbReference>
<dbReference type="EMBL" id="CAJEWN010000609">
    <property type="protein sequence ID" value="CAD2186848.1"/>
    <property type="molecule type" value="Genomic_DNA"/>
</dbReference>
<protein>
    <submittedName>
        <fullName evidence="1">Uncharacterized protein</fullName>
    </submittedName>
</protein>
<gene>
    <name evidence="1" type="ORF">MENT_LOCUS39383</name>
</gene>
<evidence type="ECO:0000313" key="2">
    <source>
        <dbReference type="Proteomes" id="UP000580250"/>
    </source>
</evidence>
<name>A0A6V7WIL9_MELEN</name>
<evidence type="ECO:0000313" key="1">
    <source>
        <dbReference type="EMBL" id="CAD2186848.1"/>
    </source>
</evidence>
<proteinExistence type="predicted"/>
<dbReference type="AlphaFoldDB" id="A0A6V7WIL9"/>
<organism evidence="1 2">
    <name type="scientific">Meloidogyne enterolobii</name>
    <name type="common">Root-knot nematode worm</name>
    <name type="synonym">Meloidogyne mayaguensis</name>
    <dbReference type="NCBI Taxonomy" id="390850"/>
    <lineage>
        <taxon>Eukaryota</taxon>
        <taxon>Metazoa</taxon>
        <taxon>Ecdysozoa</taxon>
        <taxon>Nematoda</taxon>
        <taxon>Chromadorea</taxon>
        <taxon>Rhabditida</taxon>
        <taxon>Tylenchina</taxon>
        <taxon>Tylenchomorpha</taxon>
        <taxon>Tylenchoidea</taxon>
        <taxon>Meloidogynidae</taxon>
        <taxon>Meloidogyninae</taxon>
        <taxon>Meloidogyne</taxon>
    </lineage>
</organism>
<dbReference type="Gene3D" id="3.30.70.590">
    <property type="entry name" value="Poly(A) polymerase predicted RNA binding domain"/>
    <property type="match status" value="1"/>
</dbReference>
<sequence>MESLNEKNENPGWTILTLGFPKYNSLIKINKSTAKIIKLINKLGFDKLIGLKKEILEGSDEEILTKKWFDWLGNEKLFSYLYEQFLLINCSYLPSSLHGYKFCEFVETQLRIELMENIEKVDEIEYCHVKPLKLLNYKECPKEMGKKLKLDMYKLVNWN</sequence>